<organism evidence="5 6">
    <name type="scientific">Sphingobium rhizovicinum</name>
    <dbReference type="NCBI Taxonomy" id="432308"/>
    <lineage>
        <taxon>Bacteria</taxon>
        <taxon>Pseudomonadati</taxon>
        <taxon>Pseudomonadota</taxon>
        <taxon>Alphaproteobacteria</taxon>
        <taxon>Sphingomonadales</taxon>
        <taxon>Sphingomonadaceae</taxon>
        <taxon>Sphingobium</taxon>
    </lineage>
</organism>
<sequence>MTETVGEQVRYCDLVMKGGITSGLIYPTAVMEIGKRYRFKNIGGTSAGAIAAALSAAAALGERRKAAGQSASGGLERLEPTAKNLSSKGFIFSLFQPVPALRPAYKLLARLSAKPSKLMVYALIVVGSLCLAPVRFILVLGILALLGYLVAGWPGVGAAALPALACAVALAVHGAIIGTAERLRANHLGMCPGTRQRGYAKPALSDWMHAEIRALAGLGEDDGPPVVFGDLWSAPAYPGEAPAGEGERMLSLEVITTDVSHSEPRTLPFSKGALWFREADMRALFPSKVVEAMIGAEPEKLSLADMTYHRFPRAERLPLVVAARMSLSFPVLICAVPLYEQHFLPKRNSESEADERAAPADVAVGSTSLDKATEALTSVDAGKDKEASQFEMRICWFTDGGVSSNFPLHLFDRPMPRWPTFAIDLIYPPEGAPPAKNPVFLPNANNQGWRPRYTSIRHKDGLQEMSAFLFGIISTMQNWRDQLQGRAPGHRDRIVQIEITPKEGGMNLDMDIAALKALSGKGAKAGEVLATFNFENHFWVRYRNLQAAAERYGLDLHRAMATPPVGAEDAYNRAMNAGANEGPYPYRVEQAQEAQRRLTAALEKMETWADWDGSLADGAPNPPPQLRIVPIF</sequence>
<feature type="short sequence motif" description="GXSXG" evidence="2">
    <location>
        <begin position="44"/>
        <end position="48"/>
    </location>
</feature>
<dbReference type="RefSeq" id="WP_380798846.1">
    <property type="nucleotide sequence ID" value="NZ_JBHRVU010000005.1"/>
</dbReference>
<feature type="transmembrane region" description="Helical" evidence="3">
    <location>
        <begin position="157"/>
        <end position="180"/>
    </location>
</feature>
<proteinExistence type="predicted"/>
<feature type="transmembrane region" description="Helical" evidence="3">
    <location>
        <begin position="317"/>
        <end position="339"/>
    </location>
</feature>
<feature type="transmembrane region" description="Helical" evidence="3">
    <location>
        <begin position="118"/>
        <end position="151"/>
    </location>
</feature>
<feature type="domain" description="PNPLA" evidence="4">
    <location>
        <begin position="14"/>
        <end position="159"/>
    </location>
</feature>
<keyword evidence="3" id="KW-0472">Membrane</keyword>
<gene>
    <name evidence="5" type="ORF">ACFOKF_22555</name>
</gene>
<evidence type="ECO:0000259" key="4">
    <source>
        <dbReference type="PROSITE" id="PS51635"/>
    </source>
</evidence>
<evidence type="ECO:0000313" key="6">
    <source>
        <dbReference type="Proteomes" id="UP001595681"/>
    </source>
</evidence>
<protein>
    <recommendedName>
        <fullName evidence="4">PNPLA domain-containing protein</fullName>
    </recommendedName>
</protein>
<keyword evidence="1" id="KW-0443">Lipid metabolism</keyword>
<evidence type="ECO:0000256" key="2">
    <source>
        <dbReference type="PROSITE-ProRule" id="PRU01161"/>
    </source>
</evidence>
<dbReference type="SUPFAM" id="SSF52151">
    <property type="entry name" value="FabD/lysophospholipase-like"/>
    <property type="match status" value="1"/>
</dbReference>
<keyword evidence="6" id="KW-1185">Reference proteome</keyword>
<dbReference type="InterPro" id="IPR002641">
    <property type="entry name" value="PNPLA_dom"/>
</dbReference>
<dbReference type="EMBL" id="JBHRVU010000005">
    <property type="protein sequence ID" value="MFC3443934.1"/>
    <property type="molecule type" value="Genomic_DNA"/>
</dbReference>
<dbReference type="Gene3D" id="3.40.1090.10">
    <property type="entry name" value="Cytosolic phospholipase A2 catalytic domain"/>
    <property type="match status" value="2"/>
</dbReference>
<evidence type="ECO:0000256" key="3">
    <source>
        <dbReference type="SAM" id="Phobius"/>
    </source>
</evidence>
<reference evidence="6" key="1">
    <citation type="journal article" date="2019" name="Int. J. Syst. Evol. Microbiol.">
        <title>The Global Catalogue of Microorganisms (GCM) 10K type strain sequencing project: providing services to taxonomists for standard genome sequencing and annotation.</title>
        <authorList>
            <consortium name="The Broad Institute Genomics Platform"/>
            <consortium name="The Broad Institute Genome Sequencing Center for Infectious Disease"/>
            <person name="Wu L."/>
            <person name="Ma J."/>
        </authorList>
    </citation>
    <scope>NUCLEOTIDE SEQUENCE [LARGE SCALE GENOMIC DNA]</scope>
    <source>
        <strain evidence="6">CCM 7491</strain>
    </source>
</reference>
<dbReference type="InterPro" id="IPR016035">
    <property type="entry name" value="Acyl_Trfase/lysoPLipase"/>
</dbReference>
<dbReference type="PROSITE" id="PS51635">
    <property type="entry name" value="PNPLA"/>
    <property type="match status" value="1"/>
</dbReference>
<name>A0ABV7NNB4_9SPHN</name>
<evidence type="ECO:0000313" key="5">
    <source>
        <dbReference type="EMBL" id="MFC3443934.1"/>
    </source>
</evidence>
<dbReference type="Proteomes" id="UP001595681">
    <property type="component" value="Unassembled WGS sequence"/>
</dbReference>
<accession>A0ABV7NNB4</accession>
<keyword evidence="3" id="KW-0812">Transmembrane</keyword>
<comment type="caution">
    <text evidence="2">Lacks conserved residue(s) required for the propagation of feature annotation.</text>
</comment>
<comment type="caution">
    <text evidence="5">The sequence shown here is derived from an EMBL/GenBank/DDBJ whole genome shotgun (WGS) entry which is preliminary data.</text>
</comment>
<evidence type="ECO:0000256" key="1">
    <source>
        <dbReference type="ARBA" id="ARBA00023098"/>
    </source>
</evidence>
<keyword evidence="3" id="KW-1133">Transmembrane helix</keyword>